<feature type="transmembrane region" description="Helical" evidence="2">
    <location>
        <begin position="46"/>
        <end position="66"/>
    </location>
</feature>
<keyword evidence="2" id="KW-1133">Transmembrane helix</keyword>
<feature type="compositionally biased region" description="Basic and acidic residues" evidence="1">
    <location>
        <begin position="16"/>
        <end position="25"/>
    </location>
</feature>
<sequence>MDEFKPDNQPQGQNDLRPDTSDRPTGRSRQSSSTAKPKIALSRQHIMIGVGVLVLLLLIIAISSALKAPTEHEKQQTTGANNSQNIDLSGSSSLTNSQGQTLSGQPQEITGSQITPTPTQGEPQTQPNGLGERIEIPGDVVDALNQGQVSVPNTNQPQNTTQLTPPTVKPVEQQPVVKPVTPEKTPAKPVEQKHPVQTKQPAKPASTASSQGSNIMSAPAGSYTLQLSSASRSDTLEAFAKENKLANYKVYKTIRNGQTWYVLIHGNYSSVTDAKNAIGTLPAAVQAKKPWVRNMKQVKQDQK</sequence>
<feature type="compositionally biased region" description="Low complexity" evidence="1">
    <location>
        <begin position="152"/>
        <end position="189"/>
    </location>
</feature>
<dbReference type="AlphaFoldDB" id="A0A1B8STH2"/>
<feature type="domain" description="SPOR" evidence="3">
    <location>
        <begin position="217"/>
        <end position="294"/>
    </location>
</feature>
<evidence type="ECO:0000259" key="3">
    <source>
        <dbReference type="PROSITE" id="PS51724"/>
    </source>
</evidence>
<dbReference type="RefSeq" id="WP_004906598.1">
    <property type="nucleotide sequence ID" value="NZ_ABEXOA020000046.1"/>
</dbReference>
<dbReference type="GO" id="GO:0042834">
    <property type="term" value="F:peptidoglycan binding"/>
    <property type="evidence" value="ECO:0007669"/>
    <property type="project" value="InterPro"/>
</dbReference>
<proteinExistence type="predicted"/>
<dbReference type="GeneID" id="93671261"/>
<dbReference type="InterPro" id="IPR036680">
    <property type="entry name" value="SPOR-like_sf"/>
</dbReference>
<evidence type="ECO:0000313" key="5">
    <source>
        <dbReference type="Proteomes" id="UP000254208"/>
    </source>
</evidence>
<evidence type="ECO:0000313" key="4">
    <source>
        <dbReference type="EMBL" id="SUC29191.1"/>
    </source>
</evidence>
<dbReference type="InterPro" id="IPR007730">
    <property type="entry name" value="SPOR-like_dom"/>
</dbReference>
<dbReference type="Pfam" id="PF05036">
    <property type="entry name" value="SPOR"/>
    <property type="match status" value="1"/>
</dbReference>
<dbReference type="PROSITE" id="PS51724">
    <property type="entry name" value="SPOR"/>
    <property type="match status" value="1"/>
</dbReference>
<feature type="region of interest" description="Disordered" evidence="1">
    <location>
        <begin position="149"/>
        <end position="217"/>
    </location>
</feature>
<dbReference type="Gene3D" id="3.30.70.1070">
    <property type="entry name" value="Sporulation related repeat"/>
    <property type="match status" value="1"/>
</dbReference>
<keyword evidence="2" id="KW-0472">Membrane</keyword>
<feature type="compositionally biased region" description="Polar residues" evidence="1">
    <location>
        <begin position="76"/>
        <end position="112"/>
    </location>
</feature>
<feature type="region of interest" description="Disordered" evidence="1">
    <location>
        <begin position="72"/>
        <end position="133"/>
    </location>
</feature>
<evidence type="ECO:0000256" key="1">
    <source>
        <dbReference type="SAM" id="MobiDB-lite"/>
    </source>
</evidence>
<keyword evidence="2" id="KW-0812">Transmembrane</keyword>
<evidence type="ECO:0000256" key="2">
    <source>
        <dbReference type="SAM" id="Phobius"/>
    </source>
</evidence>
<reference evidence="4 5" key="1">
    <citation type="submission" date="2018-06" db="EMBL/GenBank/DDBJ databases">
        <authorList>
            <consortium name="Pathogen Informatics"/>
            <person name="Doyle S."/>
        </authorList>
    </citation>
    <scope>NUCLEOTIDE SEQUENCE [LARGE SCALE GENOMIC DNA]</scope>
    <source>
        <strain evidence="4 5">NCTC11801</strain>
    </source>
</reference>
<feature type="compositionally biased region" description="Low complexity" evidence="1">
    <location>
        <begin position="113"/>
        <end position="127"/>
    </location>
</feature>
<feature type="compositionally biased region" description="Polar residues" evidence="1">
    <location>
        <begin position="195"/>
        <end position="216"/>
    </location>
</feature>
<dbReference type="SUPFAM" id="SSF110997">
    <property type="entry name" value="Sporulation related repeat"/>
    <property type="match status" value="1"/>
</dbReference>
<feature type="region of interest" description="Disordered" evidence="1">
    <location>
        <begin position="1"/>
        <end position="38"/>
    </location>
</feature>
<dbReference type="OMA" id="SRQYIMM"/>
<dbReference type="EMBL" id="UGTZ01000001">
    <property type="protein sequence ID" value="SUC29191.1"/>
    <property type="molecule type" value="Genomic_DNA"/>
</dbReference>
<dbReference type="Proteomes" id="UP000254208">
    <property type="component" value="Unassembled WGS sequence"/>
</dbReference>
<organism evidence="4 5">
    <name type="scientific">Providencia rettgeri</name>
    <dbReference type="NCBI Taxonomy" id="587"/>
    <lineage>
        <taxon>Bacteria</taxon>
        <taxon>Pseudomonadati</taxon>
        <taxon>Pseudomonadota</taxon>
        <taxon>Gammaproteobacteria</taxon>
        <taxon>Enterobacterales</taxon>
        <taxon>Morganellaceae</taxon>
        <taxon>Providencia</taxon>
    </lineage>
</organism>
<accession>A0A1B8STH2</accession>
<name>A0A1B8STH2_PRORE</name>
<protein>
    <submittedName>
        <fullName evidence="4">Uncharacterized protein conserved in bacteria</fullName>
    </submittedName>
</protein>
<gene>
    <name evidence="4" type="primary">damX</name>
    <name evidence="4" type="ORF">NCTC11801_00083</name>
</gene>